<feature type="domain" description="Acyltransferase MbtK/IucB-like conserved" evidence="5">
    <location>
        <begin position="5"/>
        <end position="52"/>
    </location>
</feature>
<evidence type="ECO:0000256" key="4">
    <source>
        <dbReference type="ARBA" id="ARBA00031122"/>
    </source>
</evidence>
<name>A0ABP6CGL9_9ACTN</name>
<dbReference type="SMART" id="SM01006">
    <property type="entry name" value="AlcB"/>
    <property type="match status" value="1"/>
</dbReference>
<dbReference type="Proteomes" id="UP001501509">
    <property type="component" value="Unassembled WGS sequence"/>
</dbReference>
<evidence type="ECO:0000256" key="1">
    <source>
        <dbReference type="ARBA" id="ARBA00003818"/>
    </source>
</evidence>
<accession>A0ABP6CGL9</accession>
<protein>
    <recommendedName>
        <fullName evidence="3">Lysine N-acyltransferase MbtK</fullName>
    </recommendedName>
    <alternativeName>
        <fullName evidence="4">Mycobactin synthase protein K</fullName>
    </alternativeName>
</protein>
<sequence>MITWRRLGEPDFPLLGQWLAQPHVARWWYQEHSAEAVRRDFGPAAAGLDHSEDHLAFLDGRPFGLVQRCRLADEPVYLAELSALTDVPPGAMTIDYLIGDARLVGQGLGPRMIGSILRKTWTDHPEATCVLVPVVAANRASWRALEKAGLTRIAQGDLEPENPIDDRLHYVYRIDRPARP</sequence>
<dbReference type="PANTHER" id="PTHR31438">
    <property type="entry name" value="LYSINE N-ACYLTRANSFERASE C17G9.06C-RELATED"/>
    <property type="match status" value="1"/>
</dbReference>
<keyword evidence="7" id="KW-1185">Reference proteome</keyword>
<dbReference type="InterPro" id="IPR019432">
    <property type="entry name" value="Acyltransferase_MbtK/IucB-like"/>
</dbReference>
<evidence type="ECO:0000259" key="5">
    <source>
        <dbReference type="SMART" id="SM01006"/>
    </source>
</evidence>
<dbReference type="Pfam" id="PF13523">
    <property type="entry name" value="Acetyltransf_8"/>
    <property type="match status" value="1"/>
</dbReference>
<comment type="pathway">
    <text evidence="2">Siderophore biosynthesis; mycobactin biosynthesis.</text>
</comment>
<comment type="function">
    <text evidence="1">Acyltransferase required for the direct transfer of medium- to long-chain fatty acyl moieties from a carrier protein (MbtL) on to the epsilon-amino group of lysine residue in the mycobactin core.</text>
</comment>
<dbReference type="Gene3D" id="3.40.630.30">
    <property type="match status" value="1"/>
</dbReference>
<evidence type="ECO:0000256" key="2">
    <source>
        <dbReference type="ARBA" id="ARBA00005102"/>
    </source>
</evidence>
<reference evidence="7" key="1">
    <citation type="journal article" date="2019" name="Int. J. Syst. Evol. Microbiol.">
        <title>The Global Catalogue of Microorganisms (GCM) 10K type strain sequencing project: providing services to taxonomists for standard genome sequencing and annotation.</title>
        <authorList>
            <consortium name="The Broad Institute Genomics Platform"/>
            <consortium name="The Broad Institute Genome Sequencing Center for Infectious Disease"/>
            <person name="Wu L."/>
            <person name="Ma J."/>
        </authorList>
    </citation>
    <scope>NUCLEOTIDE SEQUENCE [LARGE SCALE GENOMIC DNA]</scope>
    <source>
        <strain evidence="7">JCM 6833</strain>
    </source>
</reference>
<evidence type="ECO:0000313" key="7">
    <source>
        <dbReference type="Proteomes" id="UP001501509"/>
    </source>
</evidence>
<comment type="caution">
    <text evidence="6">The sequence shown here is derived from an EMBL/GenBank/DDBJ whole genome shotgun (WGS) entry which is preliminary data.</text>
</comment>
<dbReference type="InterPro" id="IPR016181">
    <property type="entry name" value="Acyl_CoA_acyltransferase"/>
</dbReference>
<dbReference type="EMBL" id="BAAATD010000007">
    <property type="protein sequence ID" value="GAA2613366.1"/>
    <property type="molecule type" value="Genomic_DNA"/>
</dbReference>
<gene>
    <name evidence="6" type="ORF">GCM10010411_55340</name>
</gene>
<dbReference type="SUPFAM" id="SSF55729">
    <property type="entry name" value="Acyl-CoA N-acyltransferases (Nat)"/>
    <property type="match status" value="1"/>
</dbReference>
<dbReference type="PANTHER" id="PTHR31438:SF1">
    <property type="entry name" value="LYSINE N-ACYLTRANSFERASE C17G9.06C-RELATED"/>
    <property type="match status" value="1"/>
</dbReference>
<organism evidence="6 7">
    <name type="scientific">Actinomadura fulvescens</name>
    <dbReference type="NCBI Taxonomy" id="46160"/>
    <lineage>
        <taxon>Bacteria</taxon>
        <taxon>Bacillati</taxon>
        <taxon>Actinomycetota</taxon>
        <taxon>Actinomycetes</taxon>
        <taxon>Streptosporangiales</taxon>
        <taxon>Thermomonosporaceae</taxon>
        <taxon>Actinomadura</taxon>
    </lineage>
</organism>
<evidence type="ECO:0000256" key="3">
    <source>
        <dbReference type="ARBA" id="ARBA00020586"/>
    </source>
</evidence>
<proteinExistence type="predicted"/>
<evidence type="ECO:0000313" key="6">
    <source>
        <dbReference type="EMBL" id="GAA2613366.1"/>
    </source>
</evidence>